<dbReference type="AlphaFoldDB" id="A0A1Z3HG56"/>
<protein>
    <recommendedName>
        <fullName evidence="3">DUF2283 domain-containing protein</fullName>
    </recommendedName>
</protein>
<dbReference type="OrthoDB" id="9799670at2"/>
<dbReference type="PANTHER" id="PTHR37029:SF1">
    <property type="entry name" value="SSR1768 PROTEIN"/>
    <property type="match status" value="1"/>
</dbReference>
<dbReference type="KEGG" id="hhg:XM38_001330"/>
<dbReference type="Proteomes" id="UP000191901">
    <property type="component" value="Chromosome"/>
</dbReference>
<proteinExistence type="predicted"/>
<reference evidence="1 2" key="1">
    <citation type="journal article" date="2016" name="Biochim. Biophys. Acta">
        <title>Characterization of red-shifted phycobilisomes isolated from the chlorophyll f-containing cyanobacterium Halomicronema hongdechloris.</title>
        <authorList>
            <person name="Li Y."/>
            <person name="Lin Y."/>
            <person name="Garvey C.J."/>
            <person name="Birch D."/>
            <person name="Corkery R.W."/>
            <person name="Loughlin P.C."/>
            <person name="Scheer H."/>
            <person name="Willows R.D."/>
            <person name="Chen M."/>
        </authorList>
    </citation>
    <scope>NUCLEOTIDE SEQUENCE [LARGE SCALE GENOMIC DNA]</scope>
    <source>
        <strain evidence="1 2">C2206</strain>
    </source>
</reference>
<keyword evidence="2" id="KW-1185">Reference proteome</keyword>
<organism evidence="1 2">
    <name type="scientific">Halomicronema hongdechloris C2206</name>
    <dbReference type="NCBI Taxonomy" id="1641165"/>
    <lineage>
        <taxon>Bacteria</taxon>
        <taxon>Bacillati</taxon>
        <taxon>Cyanobacteriota</taxon>
        <taxon>Cyanophyceae</taxon>
        <taxon>Nodosilineales</taxon>
        <taxon>Nodosilineaceae</taxon>
        <taxon>Halomicronema</taxon>
    </lineage>
</organism>
<dbReference type="Pfam" id="PF10049">
    <property type="entry name" value="DUF2283"/>
    <property type="match status" value="1"/>
</dbReference>
<dbReference type="InterPro" id="IPR019270">
    <property type="entry name" value="DUF2283"/>
</dbReference>
<evidence type="ECO:0000313" key="1">
    <source>
        <dbReference type="EMBL" id="ASC69207.1"/>
    </source>
</evidence>
<dbReference type="EMBL" id="CP021983">
    <property type="protein sequence ID" value="ASC69207.1"/>
    <property type="molecule type" value="Genomic_DNA"/>
</dbReference>
<dbReference type="RefSeq" id="WP_080813227.1">
    <property type="nucleotide sequence ID" value="NZ_CP021983.2"/>
</dbReference>
<name>A0A1Z3HG56_9CYAN</name>
<sequence length="68" mass="7356">MKIQYFPDTDTLAIELTTQPVVATDAITDDLILDYDSDGKVVAITLDNYSKNVETVDLQALGVPLLAA</sequence>
<accession>A0A1Z3HG56</accession>
<gene>
    <name evidence="1" type="ORF">XM38_001330</name>
</gene>
<dbReference type="PANTHER" id="PTHR37029">
    <property type="entry name" value="SSR1768 PROTEIN"/>
    <property type="match status" value="1"/>
</dbReference>
<evidence type="ECO:0000313" key="2">
    <source>
        <dbReference type="Proteomes" id="UP000191901"/>
    </source>
</evidence>
<dbReference type="STRING" id="1641165.XM38_23360"/>
<evidence type="ECO:0008006" key="3">
    <source>
        <dbReference type="Google" id="ProtNLM"/>
    </source>
</evidence>